<gene>
    <name evidence="9" type="ORF">GCM10011365_21290</name>
</gene>
<protein>
    <recommendedName>
        <fullName evidence="3">Curli production assembly/transport component CsgG</fullName>
    </recommendedName>
</protein>
<evidence type="ECO:0000256" key="6">
    <source>
        <dbReference type="ARBA" id="ARBA00023136"/>
    </source>
</evidence>
<evidence type="ECO:0000256" key="3">
    <source>
        <dbReference type="ARBA" id="ARBA00014028"/>
    </source>
</evidence>
<evidence type="ECO:0000313" key="10">
    <source>
        <dbReference type="Proteomes" id="UP000605253"/>
    </source>
</evidence>
<evidence type="ECO:0000256" key="2">
    <source>
        <dbReference type="ARBA" id="ARBA00008899"/>
    </source>
</evidence>
<keyword evidence="5" id="KW-0732">Signal</keyword>
<accession>A0A917CW41</accession>
<dbReference type="Pfam" id="PF03783">
    <property type="entry name" value="CsgG"/>
    <property type="match status" value="1"/>
</dbReference>
<evidence type="ECO:0000256" key="5">
    <source>
        <dbReference type="ARBA" id="ARBA00022729"/>
    </source>
</evidence>
<evidence type="ECO:0000256" key="7">
    <source>
        <dbReference type="ARBA" id="ARBA00023139"/>
    </source>
</evidence>
<keyword evidence="10" id="KW-1185">Reference proteome</keyword>
<organism evidence="9 10">
    <name type="scientific">Marinicella pacifica</name>
    <dbReference type="NCBI Taxonomy" id="1171543"/>
    <lineage>
        <taxon>Bacteria</taxon>
        <taxon>Pseudomonadati</taxon>
        <taxon>Pseudomonadota</taxon>
        <taxon>Gammaproteobacteria</taxon>
        <taxon>Lysobacterales</taxon>
        <taxon>Marinicellaceae</taxon>
        <taxon>Marinicella</taxon>
    </lineage>
</organism>
<evidence type="ECO:0000313" key="9">
    <source>
        <dbReference type="EMBL" id="GGF99788.1"/>
    </source>
</evidence>
<comment type="similarity">
    <text evidence="2">Belongs to the CsgG family.</text>
</comment>
<dbReference type="PANTHER" id="PTHR41164">
    <property type="entry name" value="CURLI PRODUCTION ASSEMBLY/TRANSPORT COMPONENT CSGG"/>
    <property type="match status" value="1"/>
</dbReference>
<comment type="function">
    <text evidence="1">May be involved in the biogenesis of curli organelles.</text>
</comment>
<dbReference type="PANTHER" id="PTHR41164:SF1">
    <property type="entry name" value="CURLI PRODUCTION ASSEMBLY_TRANSPORT COMPONENT CSGG"/>
    <property type="match status" value="1"/>
</dbReference>
<comment type="caution">
    <text evidence="9">The sequence shown here is derived from an EMBL/GenBank/DDBJ whole genome shotgun (WGS) entry which is preliminary data.</text>
</comment>
<dbReference type="EMBL" id="BMEO01000011">
    <property type="protein sequence ID" value="GGF99788.1"/>
    <property type="molecule type" value="Genomic_DNA"/>
</dbReference>
<keyword evidence="8" id="KW-0449">Lipoprotein</keyword>
<reference evidence="9" key="1">
    <citation type="journal article" date="2014" name="Int. J. Syst. Evol. Microbiol.">
        <title>Complete genome sequence of Corynebacterium casei LMG S-19264T (=DSM 44701T), isolated from a smear-ripened cheese.</title>
        <authorList>
            <consortium name="US DOE Joint Genome Institute (JGI-PGF)"/>
            <person name="Walter F."/>
            <person name="Albersmeier A."/>
            <person name="Kalinowski J."/>
            <person name="Ruckert C."/>
        </authorList>
    </citation>
    <scope>NUCLEOTIDE SEQUENCE</scope>
    <source>
        <strain evidence="9">CGMCC 1.12181</strain>
    </source>
</reference>
<dbReference type="Gene3D" id="3.40.50.10610">
    <property type="entry name" value="ABC-type transport auxiliary lipoprotein component"/>
    <property type="match status" value="2"/>
</dbReference>
<evidence type="ECO:0000256" key="1">
    <source>
        <dbReference type="ARBA" id="ARBA00003989"/>
    </source>
</evidence>
<proteinExistence type="inferred from homology"/>
<dbReference type="InterPro" id="IPR005534">
    <property type="entry name" value="Curli_assmbl/transp-comp_CsgG"/>
</dbReference>
<name>A0A917CW41_9GAMM</name>
<keyword evidence="4" id="KW-1003">Cell membrane</keyword>
<sequence length="233" mass="25026">MRKLLVLLVITFFSGLVVAKDRPVVAVLDFTNDTRAHWWRTDVGHELGGMLANELTSTGAFKVVERQRLDSVLGEQDLGASGRVNPATAAKMGKVTGAQYLITGKVAAYEENTKGTGGGLSFKGISLGGKSQQAYLAIDLRVINATTGEVEYVRTIEGRSKGGGMSVGLYRGGFGGSLGGHKKTPTGKAIRAALVEATDYLACVMYDQDGCVREYREKERSRREKTKSSLSLD</sequence>
<reference evidence="9" key="2">
    <citation type="submission" date="2020-09" db="EMBL/GenBank/DDBJ databases">
        <authorList>
            <person name="Sun Q."/>
            <person name="Zhou Y."/>
        </authorList>
    </citation>
    <scope>NUCLEOTIDE SEQUENCE</scope>
    <source>
        <strain evidence="9">CGMCC 1.12181</strain>
    </source>
</reference>
<evidence type="ECO:0000256" key="4">
    <source>
        <dbReference type="ARBA" id="ARBA00022475"/>
    </source>
</evidence>
<keyword evidence="6" id="KW-0472">Membrane</keyword>
<dbReference type="RefSeq" id="WP_188365733.1">
    <property type="nucleotide sequence ID" value="NZ_BAABJF010000024.1"/>
</dbReference>
<dbReference type="AlphaFoldDB" id="A0A917CW41"/>
<dbReference type="GO" id="GO:0030288">
    <property type="term" value="C:outer membrane-bounded periplasmic space"/>
    <property type="evidence" value="ECO:0007669"/>
    <property type="project" value="InterPro"/>
</dbReference>
<evidence type="ECO:0000256" key="8">
    <source>
        <dbReference type="ARBA" id="ARBA00023288"/>
    </source>
</evidence>
<dbReference type="Proteomes" id="UP000605253">
    <property type="component" value="Unassembled WGS sequence"/>
</dbReference>
<keyword evidence="7" id="KW-0564">Palmitate</keyword>